<dbReference type="EMBL" id="JANBPU010000185">
    <property type="protein sequence ID" value="KAJ1914676.1"/>
    <property type="molecule type" value="Genomic_DNA"/>
</dbReference>
<proteinExistence type="predicted"/>
<feature type="region of interest" description="Disordered" evidence="1">
    <location>
        <begin position="1"/>
        <end position="27"/>
    </location>
</feature>
<name>A0A9W8DMF8_9FUNG</name>
<gene>
    <name evidence="2" type="ORF">H4219_004676</name>
</gene>
<reference evidence="2" key="1">
    <citation type="submission" date="2022-07" db="EMBL/GenBank/DDBJ databases">
        <title>Phylogenomic reconstructions and comparative analyses of Kickxellomycotina fungi.</title>
        <authorList>
            <person name="Reynolds N.K."/>
            <person name="Stajich J.E."/>
            <person name="Barry K."/>
            <person name="Grigoriev I.V."/>
            <person name="Crous P."/>
            <person name="Smith M.E."/>
        </authorList>
    </citation>
    <scope>NUCLEOTIDE SEQUENCE</scope>
    <source>
        <strain evidence="2">NBRC 100468</strain>
    </source>
</reference>
<keyword evidence="3" id="KW-1185">Reference proteome</keyword>
<sequence>MAGDNKTKGVPKKKVVKVTASKPPEPKKDAEFYEKSVKDIKSVDVLDDKIKNAKTLEEKAGYEKALKELKDKQAAE</sequence>
<feature type="non-terminal residue" evidence="2">
    <location>
        <position position="76"/>
    </location>
</feature>
<evidence type="ECO:0000313" key="2">
    <source>
        <dbReference type="EMBL" id="KAJ1914676.1"/>
    </source>
</evidence>
<accession>A0A9W8DMF8</accession>
<protein>
    <submittedName>
        <fullName evidence="2">Uncharacterized protein</fullName>
    </submittedName>
</protein>
<dbReference type="Proteomes" id="UP001150538">
    <property type="component" value="Unassembled WGS sequence"/>
</dbReference>
<dbReference type="AlphaFoldDB" id="A0A9W8DMF8"/>
<comment type="caution">
    <text evidence="2">The sequence shown here is derived from an EMBL/GenBank/DDBJ whole genome shotgun (WGS) entry which is preliminary data.</text>
</comment>
<organism evidence="2 3">
    <name type="scientific">Mycoemilia scoparia</name>
    <dbReference type="NCBI Taxonomy" id="417184"/>
    <lineage>
        <taxon>Eukaryota</taxon>
        <taxon>Fungi</taxon>
        <taxon>Fungi incertae sedis</taxon>
        <taxon>Zoopagomycota</taxon>
        <taxon>Kickxellomycotina</taxon>
        <taxon>Kickxellomycetes</taxon>
        <taxon>Kickxellales</taxon>
        <taxon>Kickxellaceae</taxon>
        <taxon>Mycoemilia</taxon>
    </lineage>
</organism>
<evidence type="ECO:0000256" key="1">
    <source>
        <dbReference type="SAM" id="MobiDB-lite"/>
    </source>
</evidence>
<evidence type="ECO:0000313" key="3">
    <source>
        <dbReference type="Proteomes" id="UP001150538"/>
    </source>
</evidence>